<feature type="signal peptide" evidence="1">
    <location>
        <begin position="1"/>
        <end position="35"/>
    </location>
</feature>
<proteinExistence type="predicted"/>
<comment type="caution">
    <text evidence="2">The sequence shown here is derived from an EMBL/GenBank/DDBJ whole genome shotgun (WGS) entry which is preliminary data.</text>
</comment>
<keyword evidence="1" id="KW-0732">Signal</keyword>
<sequence length="378" mass="41674">MTPFRSAPVCWRALHRAAGAGLLALALAACGPQPAAPPPELSVAQMHRLMRHATPHRTIDAGWARDMRVAFAGLDLRATRQNVCAAIAVVAQESGFVADPEVPGLADITLGKLQQISQNPAAWAAINVRLRQQAANGRSFHDNLRAIRTERDLEHWYQAFTAAHLTGPLLRLAGKDVDTLISTLGSMQVSVAFARDFAREHDIPEPDIRARLYSRAGGLFYGIAHLLKYEFHYADWRHLFADYNAGHHASRNAGFQRMVSALSGQRLAPDGDLLSYAEGAAAPSATYRAVLAALARHGVAADPQAVLRDLRQEKRAALFDTATYRQIAALHRQRTGYAITEAMPQIRLQSDKIQRRLTTEWFAGRVDTRYQQCLRAPV</sequence>
<evidence type="ECO:0000313" key="2">
    <source>
        <dbReference type="EMBL" id="NZA00893.1"/>
    </source>
</evidence>
<evidence type="ECO:0000256" key="1">
    <source>
        <dbReference type="SAM" id="SignalP"/>
    </source>
</evidence>
<gene>
    <name evidence="2" type="ORF">H0I39_02210</name>
</gene>
<dbReference type="Pfam" id="PF07759">
    <property type="entry name" value="DUF1615"/>
    <property type="match status" value="1"/>
</dbReference>
<name>A0A853IJK9_9BURK</name>
<dbReference type="EMBL" id="JACCKX010000001">
    <property type="protein sequence ID" value="NZA00893.1"/>
    <property type="molecule type" value="Genomic_DNA"/>
</dbReference>
<dbReference type="Proteomes" id="UP000589716">
    <property type="component" value="Unassembled WGS sequence"/>
</dbReference>
<accession>A0A853IJK9</accession>
<reference evidence="2 3" key="1">
    <citation type="submission" date="2020-07" db="EMBL/GenBank/DDBJ databases">
        <authorList>
            <person name="Maaloum M."/>
        </authorList>
    </citation>
    <scope>NUCLEOTIDE SEQUENCE [LARGE SCALE GENOMIC DNA]</scope>
    <source>
        <strain evidence="2 3">GCS-AN-3</strain>
    </source>
</reference>
<keyword evidence="3" id="KW-1185">Reference proteome</keyword>
<evidence type="ECO:0000313" key="3">
    <source>
        <dbReference type="Proteomes" id="UP000589716"/>
    </source>
</evidence>
<organism evidence="2 3">
    <name type="scientific">Ottowia beijingensis</name>
    <dbReference type="NCBI Taxonomy" id="1207057"/>
    <lineage>
        <taxon>Bacteria</taxon>
        <taxon>Pseudomonadati</taxon>
        <taxon>Pseudomonadota</taxon>
        <taxon>Betaproteobacteria</taxon>
        <taxon>Burkholderiales</taxon>
        <taxon>Comamonadaceae</taxon>
        <taxon>Ottowia</taxon>
    </lineage>
</organism>
<dbReference type="RefSeq" id="WP_180549425.1">
    <property type="nucleotide sequence ID" value="NZ_JACCKX010000001.1"/>
</dbReference>
<dbReference type="InterPro" id="IPR011673">
    <property type="entry name" value="DUF1615"/>
</dbReference>
<protein>
    <submittedName>
        <fullName evidence="2">DUF1615 family protein</fullName>
    </submittedName>
</protein>
<dbReference type="AlphaFoldDB" id="A0A853IJK9"/>
<dbReference type="PROSITE" id="PS51257">
    <property type="entry name" value="PROKAR_LIPOPROTEIN"/>
    <property type="match status" value="1"/>
</dbReference>
<feature type="chain" id="PRO_5032814128" evidence="1">
    <location>
        <begin position="36"/>
        <end position="378"/>
    </location>
</feature>